<feature type="region of interest" description="Disordered" evidence="1">
    <location>
        <begin position="1"/>
        <end position="45"/>
    </location>
</feature>
<evidence type="ECO:0000256" key="1">
    <source>
        <dbReference type="SAM" id="MobiDB-lite"/>
    </source>
</evidence>
<dbReference type="EMBL" id="JAQQWE010000010">
    <property type="protein sequence ID" value="KAK7937453.1"/>
    <property type="molecule type" value="Genomic_DNA"/>
</dbReference>
<protein>
    <submittedName>
        <fullName evidence="2">Uncharacterized protein</fullName>
    </submittedName>
</protein>
<reference evidence="2 3" key="1">
    <citation type="submission" date="2023-01" db="EMBL/GenBank/DDBJ databases">
        <title>Analysis of 21 Apiospora genomes using comparative genomics revels a genus with tremendous synthesis potential of carbohydrate active enzymes and secondary metabolites.</title>
        <authorList>
            <person name="Sorensen T."/>
        </authorList>
    </citation>
    <scope>NUCLEOTIDE SEQUENCE [LARGE SCALE GENOMIC DNA]</scope>
    <source>
        <strain evidence="2 3">CBS 24483</strain>
    </source>
</reference>
<accession>A0ABR1PSQ6</accession>
<dbReference type="RefSeq" id="XP_066692781.1">
    <property type="nucleotide sequence ID" value="XM_066850543.1"/>
</dbReference>
<comment type="caution">
    <text evidence="2">The sequence shown here is derived from an EMBL/GenBank/DDBJ whole genome shotgun (WGS) entry which is preliminary data.</text>
</comment>
<feature type="compositionally biased region" description="Basic residues" evidence="1">
    <location>
        <begin position="116"/>
        <end position="130"/>
    </location>
</feature>
<feature type="compositionally biased region" description="Basic residues" evidence="1">
    <location>
        <begin position="143"/>
        <end position="153"/>
    </location>
</feature>
<dbReference type="Proteomes" id="UP001391051">
    <property type="component" value="Unassembled WGS sequence"/>
</dbReference>
<feature type="region of interest" description="Disordered" evidence="1">
    <location>
        <begin position="92"/>
        <end position="153"/>
    </location>
</feature>
<evidence type="ECO:0000313" key="2">
    <source>
        <dbReference type="EMBL" id="KAK7937453.1"/>
    </source>
</evidence>
<proteinExistence type="predicted"/>
<name>A0ABR1PSQ6_9PEZI</name>
<sequence>MNSQQAASCKLPNPPEHMEGCQELAESGTPPSVASSTRYKDLPTWPTEINEPERYATHPLQSFEQDVQVAKLRKNEQDADVLANWIQSQAQDGLYEESEQIRKGNRAAHRGESPRSRHKLRRSARIHQRQLKTGICNGVRRSERIKKRVERPK</sequence>
<organism evidence="2 3">
    <name type="scientific">Apiospora aurea</name>
    <dbReference type="NCBI Taxonomy" id="335848"/>
    <lineage>
        <taxon>Eukaryota</taxon>
        <taxon>Fungi</taxon>
        <taxon>Dikarya</taxon>
        <taxon>Ascomycota</taxon>
        <taxon>Pezizomycotina</taxon>
        <taxon>Sordariomycetes</taxon>
        <taxon>Xylariomycetidae</taxon>
        <taxon>Amphisphaeriales</taxon>
        <taxon>Apiosporaceae</taxon>
        <taxon>Apiospora</taxon>
    </lineage>
</organism>
<keyword evidence="3" id="KW-1185">Reference proteome</keyword>
<dbReference type="GeneID" id="92083605"/>
<gene>
    <name evidence="2" type="ORF">PG986_014321</name>
</gene>
<evidence type="ECO:0000313" key="3">
    <source>
        <dbReference type="Proteomes" id="UP001391051"/>
    </source>
</evidence>